<comment type="caution">
    <text evidence="3">The sequence shown here is derived from an EMBL/GenBank/DDBJ whole genome shotgun (WGS) entry which is preliminary data.</text>
</comment>
<sequence length="188" mass="20444">MTAIEFAFVAPLLFLLSMGTIEVGLMMFNMSTIEGGLREAARYGVTGQEATSGERKAEIVAVLKRYAIGPVEIDPSRISTKVYTSFGNIGQPEPYTDTNGNGQYDQGEPYTDVNVNHQWDADQGADSPGSGNEIVQYKVDYDWDVLTPIMRQFLGKDGKMPMTATVVVQNEPCPVGSTCKSGEGGWQN</sequence>
<name>A0ABU5EAK9_9PROT</name>
<keyword evidence="1" id="KW-0812">Transmembrane</keyword>
<organism evidence="3 4">
    <name type="scientific">Dongia soli</name>
    <dbReference type="NCBI Taxonomy" id="600628"/>
    <lineage>
        <taxon>Bacteria</taxon>
        <taxon>Pseudomonadati</taxon>
        <taxon>Pseudomonadota</taxon>
        <taxon>Alphaproteobacteria</taxon>
        <taxon>Rhodospirillales</taxon>
        <taxon>Dongiaceae</taxon>
        <taxon>Dongia</taxon>
    </lineage>
</organism>
<dbReference type="Pfam" id="PF07811">
    <property type="entry name" value="TadE"/>
    <property type="match status" value="1"/>
</dbReference>
<evidence type="ECO:0000313" key="4">
    <source>
        <dbReference type="Proteomes" id="UP001279642"/>
    </source>
</evidence>
<evidence type="ECO:0000259" key="2">
    <source>
        <dbReference type="Pfam" id="PF07811"/>
    </source>
</evidence>
<protein>
    <submittedName>
        <fullName evidence="3">TadE/TadG family type IV pilus assembly protein</fullName>
    </submittedName>
</protein>
<feature type="transmembrane region" description="Helical" evidence="1">
    <location>
        <begin position="6"/>
        <end position="28"/>
    </location>
</feature>
<dbReference type="RefSeq" id="WP_320508328.1">
    <property type="nucleotide sequence ID" value="NZ_JAXCLW010000002.1"/>
</dbReference>
<keyword evidence="4" id="KW-1185">Reference proteome</keyword>
<feature type="domain" description="TadE-like" evidence="2">
    <location>
        <begin position="2"/>
        <end position="42"/>
    </location>
</feature>
<dbReference type="InterPro" id="IPR012495">
    <property type="entry name" value="TadE-like_dom"/>
</dbReference>
<reference evidence="3 4" key="1">
    <citation type="journal article" date="2016" name="Antonie Van Leeuwenhoek">
        <title>Dongia soli sp. nov., isolated from soil from Dokdo, Korea.</title>
        <authorList>
            <person name="Kim D.U."/>
            <person name="Lee H."/>
            <person name="Kim H."/>
            <person name="Kim S.G."/>
            <person name="Ka J.O."/>
        </authorList>
    </citation>
    <scope>NUCLEOTIDE SEQUENCE [LARGE SCALE GENOMIC DNA]</scope>
    <source>
        <strain evidence="3 4">D78</strain>
    </source>
</reference>
<dbReference type="EMBL" id="JAXCLW010000002">
    <property type="protein sequence ID" value="MDY0883289.1"/>
    <property type="molecule type" value="Genomic_DNA"/>
</dbReference>
<gene>
    <name evidence="3" type="ORF">SMD27_10570</name>
</gene>
<proteinExistence type="predicted"/>
<keyword evidence="1" id="KW-0472">Membrane</keyword>
<evidence type="ECO:0000256" key="1">
    <source>
        <dbReference type="SAM" id="Phobius"/>
    </source>
</evidence>
<dbReference type="Proteomes" id="UP001279642">
    <property type="component" value="Unassembled WGS sequence"/>
</dbReference>
<evidence type="ECO:0000313" key="3">
    <source>
        <dbReference type="EMBL" id="MDY0883289.1"/>
    </source>
</evidence>
<accession>A0ABU5EAK9</accession>
<keyword evidence="1" id="KW-1133">Transmembrane helix</keyword>